<dbReference type="Pfam" id="PF00753">
    <property type="entry name" value="Lactamase_B"/>
    <property type="match status" value="1"/>
</dbReference>
<feature type="transmembrane region" description="Helical" evidence="6">
    <location>
        <begin position="31"/>
        <end position="64"/>
    </location>
</feature>
<keyword evidence="2" id="KW-1003">Cell membrane</keyword>
<dbReference type="InterPro" id="IPR052159">
    <property type="entry name" value="Competence_DNA_uptake"/>
</dbReference>
<keyword evidence="5 6" id="KW-0472">Membrane</keyword>
<dbReference type="InterPro" id="IPR025405">
    <property type="entry name" value="DUF4131"/>
</dbReference>
<proteinExistence type="predicted"/>
<dbReference type="Pfam" id="PF03772">
    <property type="entry name" value="Competence"/>
    <property type="match status" value="1"/>
</dbReference>
<keyword evidence="3 6" id="KW-0812">Transmembrane</keyword>
<dbReference type="InterPro" id="IPR035681">
    <property type="entry name" value="ComA-like_MBL"/>
</dbReference>
<dbReference type="SUPFAM" id="SSF56281">
    <property type="entry name" value="Metallo-hydrolase/oxidoreductase"/>
    <property type="match status" value="1"/>
</dbReference>
<feature type="transmembrane region" description="Helical" evidence="6">
    <location>
        <begin position="243"/>
        <end position="266"/>
    </location>
</feature>
<feature type="transmembrane region" description="Helical" evidence="6">
    <location>
        <begin position="425"/>
        <end position="445"/>
    </location>
</feature>
<feature type="transmembrane region" description="Helical" evidence="6">
    <location>
        <begin position="457"/>
        <end position="481"/>
    </location>
</feature>
<evidence type="ECO:0000256" key="4">
    <source>
        <dbReference type="ARBA" id="ARBA00022989"/>
    </source>
</evidence>
<evidence type="ECO:0000313" key="8">
    <source>
        <dbReference type="EMBL" id="SDZ19445.1"/>
    </source>
</evidence>
<dbReference type="AlphaFoldDB" id="A0A1H3R2B6"/>
<evidence type="ECO:0000313" key="9">
    <source>
        <dbReference type="Proteomes" id="UP000198625"/>
    </source>
</evidence>
<dbReference type="Proteomes" id="UP000198625">
    <property type="component" value="Unassembled WGS sequence"/>
</dbReference>
<feature type="transmembrane region" description="Helical" evidence="6">
    <location>
        <begin position="339"/>
        <end position="356"/>
    </location>
</feature>
<dbReference type="CDD" id="cd07731">
    <property type="entry name" value="ComA-like_MBL-fold"/>
    <property type="match status" value="1"/>
</dbReference>
<evidence type="ECO:0000256" key="1">
    <source>
        <dbReference type="ARBA" id="ARBA00004651"/>
    </source>
</evidence>
<evidence type="ECO:0000256" key="5">
    <source>
        <dbReference type="ARBA" id="ARBA00023136"/>
    </source>
</evidence>
<feature type="transmembrane region" description="Helical" evidence="6">
    <location>
        <begin position="368"/>
        <end position="386"/>
    </location>
</feature>
<dbReference type="NCBIfam" id="TIGR00360">
    <property type="entry name" value="ComEC_N-term"/>
    <property type="match status" value="1"/>
</dbReference>
<dbReference type="NCBIfam" id="TIGR00361">
    <property type="entry name" value="ComEC_Rec2"/>
    <property type="match status" value="1"/>
</dbReference>
<dbReference type="PANTHER" id="PTHR30619">
    <property type="entry name" value="DNA INTERNALIZATION/COMPETENCE PROTEIN COMEC/REC2"/>
    <property type="match status" value="1"/>
</dbReference>
<dbReference type="PANTHER" id="PTHR30619:SF1">
    <property type="entry name" value="RECOMBINATION PROTEIN 2"/>
    <property type="match status" value="1"/>
</dbReference>
<evidence type="ECO:0000256" key="6">
    <source>
        <dbReference type="SAM" id="Phobius"/>
    </source>
</evidence>
<dbReference type="STRING" id="415015.SAMN05660462_02167"/>
<evidence type="ECO:0000256" key="2">
    <source>
        <dbReference type="ARBA" id="ARBA00022475"/>
    </source>
</evidence>
<evidence type="ECO:0000256" key="3">
    <source>
        <dbReference type="ARBA" id="ARBA00022692"/>
    </source>
</evidence>
<reference evidence="8 9" key="1">
    <citation type="submission" date="2016-10" db="EMBL/GenBank/DDBJ databases">
        <authorList>
            <person name="de Groot N.N."/>
        </authorList>
    </citation>
    <scope>NUCLEOTIDE SEQUENCE [LARGE SCALE GENOMIC DNA]</scope>
    <source>
        <strain evidence="8 9">DSM 21650</strain>
    </source>
</reference>
<dbReference type="GO" id="GO:0030420">
    <property type="term" value="P:establishment of competence for transformation"/>
    <property type="evidence" value="ECO:0007669"/>
    <property type="project" value="InterPro"/>
</dbReference>
<name>A0A1H3R2B6_9FIRM</name>
<feature type="transmembrane region" description="Helical" evidence="6">
    <location>
        <begin position="278"/>
        <end position="303"/>
    </location>
</feature>
<keyword evidence="9" id="KW-1185">Reference proteome</keyword>
<dbReference type="InterPro" id="IPR001279">
    <property type="entry name" value="Metallo-B-lactamas"/>
</dbReference>
<accession>A0A1H3R2B6</accession>
<dbReference type="InterPro" id="IPR004797">
    <property type="entry name" value="Competence_ComEC/Rec2"/>
</dbReference>
<dbReference type="RefSeq" id="WP_091731043.1">
    <property type="nucleotide sequence ID" value="NZ_FNQE01000024.1"/>
</dbReference>
<feature type="transmembrane region" description="Helical" evidence="6">
    <location>
        <begin position="790"/>
        <end position="807"/>
    </location>
</feature>
<gene>
    <name evidence="8" type="ORF">SAMN05660462_02167</name>
</gene>
<feature type="domain" description="Metallo-beta-lactamase" evidence="7">
    <location>
        <begin position="524"/>
        <end position="728"/>
    </location>
</feature>
<dbReference type="OrthoDB" id="9761531at2"/>
<organism evidence="8 9">
    <name type="scientific">Proteiniborus ethanoligenes</name>
    <dbReference type="NCBI Taxonomy" id="415015"/>
    <lineage>
        <taxon>Bacteria</taxon>
        <taxon>Bacillati</taxon>
        <taxon>Bacillota</taxon>
        <taxon>Clostridia</taxon>
        <taxon>Eubacteriales</taxon>
        <taxon>Proteiniborus</taxon>
    </lineage>
</organism>
<dbReference type="SMART" id="SM00849">
    <property type="entry name" value="Lactamase_B"/>
    <property type="match status" value="1"/>
</dbReference>
<dbReference type="EMBL" id="FNQE01000024">
    <property type="protein sequence ID" value="SDZ19445.1"/>
    <property type="molecule type" value="Genomic_DNA"/>
</dbReference>
<evidence type="ECO:0000259" key="7">
    <source>
        <dbReference type="SMART" id="SM00849"/>
    </source>
</evidence>
<dbReference type="Pfam" id="PF13567">
    <property type="entry name" value="DUF4131"/>
    <property type="match status" value="1"/>
</dbReference>
<feature type="transmembrane region" description="Helical" evidence="6">
    <location>
        <begin position="392"/>
        <end position="418"/>
    </location>
</feature>
<feature type="transmembrane region" description="Helical" evidence="6">
    <location>
        <begin position="493"/>
        <end position="511"/>
    </location>
</feature>
<dbReference type="Gene3D" id="3.60.15.10">
    <property type="entry name" value="Ribonuclease Z/Hydroxyacylglutathione hydrolase-like"/>
    <property type="match status" value="1"/>
</dbReference>
<protein>
    <submittedName>
        <fullName evidence="8">Competence protein ComEC</fullName>
    </submittedName>
</protein>
<dbReference type="InterPro" id="IPR004477">
    <property type="entry name" value="ComEC_N"/>
</dbReference>
<sequence length="820" mass="93304">MKRLFLVLLIPFIIGIYISYCVEVDITSISIIVVLLVAGLTMSIITNRAYSLVLLFLFFFIGMLMTEKSLDKNLIGFTDKSITLEGTIENRSIINEEKSIYIVKVINLYSDKSVYEIKDEKVLINYYNKGTLAIGDKIRAKGVLLLPRENTNPRLFNYRLYLQTKDIHAILNTDSNSLITISKGELNRGDILRRNFHTRIIDILDNVLSEKNSSLMKSVLLGDKSFLDDDTQSRLRDLGISHILAVSGLHIGIIYLFVSGILRLLGLHKKISVCFALILVWTYGFLIYFPTSVLRTLIMFSLLSLSTLIYRRSDSINTLSFAAIVLLFFRPLWIFDIGFQLSFISTASILIFTPRIKDLLSIYNKRIAKLLSPLIAVQIGIFPILAHHFNTYALLSIFSNLILIPIFSISLILCFILIPIHLISIEITVALGSLLNLTLNLQDFIINILDKVPFMNLLLPSSGVISILSYYLLFLVSLRIINIRLFPSKINKIVFNYLIFVLLISMAFIIVSNETVLEFIDVGQGDSCLVRTKNEVFLIDTGGSVFGDFDVGEMILVPYLIKKGINKIDAVFITHFHEDHSKGMIPLMKNIKIDNIFIGYENLGSDIFNEISYLAGIYNISVYKILENDMIHFDENNIIKVLNPSYDMTINNIQNENDLSLVLLLESHKKKILFTGDIEKDIEYKMVNNHYIDNVDIIKVPHHGSKTSSTLELISLARPSYAVIQVGKNNFGHPADEIIERYESFGTSILRNDKNGLITFILSKNNIEIKTFIKDKSTLNDIIVNYRDRILYLCLYIFGLIISCIIYKNSNDSRNTLLEE</sequence>
<keyword evidence="4 6" id="KW-1133">Transmembrane helix</keyword>
<comment type="subcellular location">
    <subcellularLocation>
        <location evidence="1">Cell membrane</location>
        <topology evidence="1">Multi-pass membrane protein</topology>
    </subcellularLocation>
</comment>
<dbReference type="InterPro" id="IPR036866">
    <property type="entry name" value="RibonucZ/Hydroxyglut_hydro"/>
</dbReference>
<dbReference type="GO" id="GO:0005886">
    <property type="term" value="C:plasma membrane"/>
    <property type="evidence" value="ECO:0007669"/>
    <property type="project" value="UniProtKB-SubCell"/>
</dbReference>